<sequence length="226" mass="25126">MLSAVSPSWQHLLTRILGILASLIASLAWLATIAALFGLWARDDFVRYEPDDGEVVYISNVGAVHKTAFIIGTSITGTFFFLTLLFTKLCFDMENRRRFKRSMSVISIICSLIGGASLILLSIFDSSNHSGAHYTFTGLFIVFTILSAIFTVFHRFSRYQWNFTVYLRVAFIGLVIPLAITFAVMGSIKGPNNVSTLKSVAASIEWSIAIIFVMYLAAFGLDLLFY</sequence>
<feature type="transmembrane region" description="Helical" evidence="6">
    <location>
        <begin position="165"/>
        <end position="186"/>
    </location>
</feature>
<comment type="subcellular location">
    <subcellularLocation>
        <location evidence="1">Endomembrane system</location>
        <topology evidence="1">Multi-pass membrane protein</topology>
    </subcellularLocation>
</comment>
<dbReference type="EMBL" id="CAJNOR010004097">
    <property type="protein sequence ID" value="CAF1474900.1"/>
    <property type="molecule type" value="Genomic_DNA"/>
</dbReference>
<feature type="transmembrane region" description="Helical" evidence="6">
    <location>
        <begin position="68"/>
        <end position="91"/>
    </location>
</feature>
<dbReference type="InterPro" id="IPR019402">
    <property type="entry name" value="CWH43_N"/>
</dbReference>
<keyword evidence="9" id="KW-1185">Reference proteome</keyword>
<protein>
    <recommendedName>
        <fullName evidence="7">CWH43-like N-terminal domain-containing protein</fullName>
    </recommendedName>
</protein>
<dbReference type="PANTHER" id="PTHR21324:SF2">
    <property type="entry name" value="EG:22E5.9 PROTEIN"/>
    <property type="match status" value="1"/>
</dbReference>
<evidence type="ECO:0000256" key="5">
    <source>
        <dbReference type="ARBA" id="ARBA00023136"/>
    </source>
</evidence>
<keyword evidence="3 6" id="KW-0812">Transmembrane</keyword>
<keyword evidence="5 6" id="KW-0472">Membrane</keyword>
<proteinExistence type="inferred from homology"/>
<comment type="caution">
    <text evidence="8">The sequence shown here is derived from an EMBL/GenBank/DDBJ whole genome shotgun (WGS) entry which is preliminary data.</text>
</comment>
<reference evidence="8" key="1">
    <citation type="submission" date="2021-02" db="EMBL/GenBank/DDBJ databases">
        <authorList>
            <person name="Nowell W R."/>
        </authorList>
    </citation>
    <scope>NUCLEOTIDE SEQUENCE</scope>
</reference>
<dbReference type="GO" id="GO:0012505">
    <property type="term" value="C:endomembrane system"/>
    <property type="evidence" value="ECO:0007669"/>
    <property type="project" value="UniProtKB-SubCell"/>
</dbReference>
<feature type="transmembrane region" description="Helical" evidence="6">
    <location>
        <begin position="12"/>
        <end position="40"/>
    </location>
</feature>
<evidence type="ECO:0000256" key="1">
    <source>
        <dbReference type="ARBA" id="ARBA00004127"/>
    </source>
</evidence>
<keyword evidence="4 6" id="KW-1133">Transmembrane helix</keyword>
<dbReference type="InterPro" id="IPR050911">
    <property type="entry name" value="DRAM/TMEM150_Autophagy_Mod"/>
</dbReference>
<dbReference type="Proteomes" id="UP000663828">
    <property type="component" value="Unassembled WGS sequence"/>
</dbReference>
<evidence type="ECO:0000259" key="7">
    <source>
        <dbReference type="Pfam" id="PF10277"/>
    </source>
</evidence>
<comment type="similarity">
    <text evidence="2">Belongs to the DRAM/TMEM150 family.</text>
</comment>
<evidence type="ECO:0000256" key="3">
    <source>
        <dbReference type="ARBA" id="ARBA00022692"/>
    </source>
</evidence>
<evidence type="ECO:0000313" key="8">
    <source>
        <dbReference type="EMBL" id="CAF1474900.1"/>
    </source>
</evidence>
<dbReference type="GO" id="GO:0005886">
    <property type="term" value="C:plasma membrane"/>
    <property type="evidence" value="ECO:0007669"/>
    <property type="project" value="TreeGrafter"/>
</dbReference>
<dbReference type="Pfam" id="PF10277">
    <property type="entry name" value="Frag1"/>
    <property type="match status" value="1"/>
</dbReference>
<feature type="transmembrane region" description="Helical" evidence="6">
    <location>
        <begin position="206"/>
        <end position="225"/>
    </location>
</feature>
<evidence type="ECO:0000256" key="4">
    <source>
        <dbReference type="ARBA" id="ARBA00022989"/>
    </source>
</evidence>
<feature type="domain" description="CWH43-like N-terminal" evidence="7">
    <location>
        <begin position="20"/>
        <end position="223"/>
    </location>
</feature>
<evidence type="ECO:0000313" key="9">
    <source>
        <dbReference type="Proteomes" id="UP000663828"/>
    </source>
</evidence>
<organism evidence="8 9">
    <name type="scientific">Adineta ricciae</name>
    <name type="common">Rotifer</name>
    <dbReference type="NCBI Taxonomy" id="249248"/>
    <lineage>
        <taxon>Eukaryota</taxon>
        <taxon>Metazoa</taxon>
        <taxon>Spiralia</taxon>
        <taxon>Gnathifera</taxon>
        <taxon>Rotifera</taxon>
        <taxon>Eurotatoria</taxon>
        <taxon>Bdelloidea</taxon>
        <taxon>Adinetida</taxon>
        <taxon>Adinetidae</taxon>
        <taxon>Adineta</taxon>
    </lineage>
</organism>
<name>A0A815RBP3_ADIRI</name>
<evidence type="ECO:0000256" key="2">
    <source>
        <dbReference type="ARBA" id="ARBA00006565"/>
    </source>
</evidence>
<dbReference type="PANTHER" id="PTHR21324">
    <property type="entry name" value="FASTING-INDUCIBLE INTEGRAL MEMBRANE PROTEIN TM6P1-RELATED"/>
    <property type="match status" value="1"/>
</dbReference>
<evidence type="ECO:0000256" key="6">
    <source>
        <dbReference type="SAM" id="Phobius"/>
    </source>
</evidence>
<gene>
    <name evidence="8" type="ORF">XAT740_LOCUS38198</name>
</gene>
<feature type="transmembrane region" description="Helical" evidence="6">
    <location>
        <begin position="103"/>
        <end position="124"/>
    </location>
</feature>
<accession>A0A815RBP3</accession>
<dbReference type="AlphaFoldDB" id="A0A815RBP3"/>
<feature type="transmembrane region" description="Helical" evidence="6">
    <location>
        <begin position="136"/>
        <end position="153"/>
    </location>
</feature>